<reference evidence="8 9" key="1">
    <citation type="submission" date="2019-06" db="EMBL/GenBank/DDBJ databases">
        <title>Sequencing the genomes of 1000 actinobacteria strains.</title>
        <authorList>
            <person name="Klenk H.-P."/>
        </authorList>
    </citation>
    <scope>NUCLEOTIDE SEQUENCE [LARGE SCALE GENOMIC DNA]</scope>
    <source>
        <strain evidence="8 9">DSM 4813</strain>
    </source>
</reference>
<dbReference type="Proteomes" id="UP000315389">
    <property type="component" value="Unassembled WGS sequence"/>
</dbReference>
<dbReference type="GO" id="GO:0031564">
    <property type="term" value="P:transcription antitermination"/>
    <property type="evidence" value="ECO:0007669"/>
    <property type="project" value="UniProtKB-KW"/>
</dbReference>
<proteinExistence type="inferred from homology"/>
<dbReference type="RefSeq" id="WP_142119401.1">
    <property type="nucleotide sequence ID" value="NZ_BAAASV010000003.1"/>
</dbReference>
<evidence type="ECO:0000256" key="6">
    <source>
        <dbReference type="HAMAP-Rule" id="MF_00073"/>
    </source>
</evidence>
<keyword evidence="5 6" id="KW-0804">Transcription</keyword>
<keyword evidence="2 6" id="KW-0889">Transcription antitermination</keyword>
<dbReference type="EMBL" id="VFOS01000001">
    <property type="protein sequence ID" value="TQL64445.1"/>
    <property type="molecule type" value="Genomic_DNA"/>
</dbReference>
<gene>
    <name evidence="6" type="primary">nusB</name>
    <name evidence="8" type="ORF">FB461_0949</name>
</gene>
<dbReference type="AlphaFoldDB" id="A0A542ZVQ3"/>
<dbReference type="GO" id="GO:0003723">
    <property type="term" value="F:RNA binding"/>
    <property type="evidence" value="ECO:0007669"/>
    <property type="project" value="UniProtKB-UniRule"/>
</dbReference>
<evidence type="ECO:0000256" key="3">
    <source>
        <dbReference type="ARBA" id="ARBA00022884"/>
    </source>
</evidence>
<comment type="similarity">
    <text evidence="1 6">Belongs to the NusB family.</text>
</comment>
<comment type="caution">
    <text evidence="8">The sequence shown here is derived from an EMBL/GenBank/DDBJ whole genome shotgun (WGS) entry which is preliminary data.</text>
</comment>
<keyword evidence="3 6" id="KW-0694">RNA-binding</keyword>
<name>A0A542ZVQ3_RARFA</name>
<dbReference type="InterPro" id="IPR035926">
    <property type="entry name" value="NusB-like_sf"/>
</dbReference>
<dbReference type="Pfam" id="PF01029">
    <property type="entry name" value="NusB"/>
    <property type="match status" value="1"/>
</dbReference>
<evidence type="ECO:0000256" key="2">
    <source>
        <dbReference type="ARBA" id="ARBA00022814"/>
    </source>
</evidence>
<organism evidence="8 9">
    <name type="scientific">Rarobacter faecitabidus</name>
    <dbReference type="NCBI Taxonomy" id="13243"/>
    <lineage>
        <taxon>Bacteria</taxon>
        <taxon>Bacillati</taxon>
        <taxon>Actinomycetota</taxon>
        <taxon>Actinomycetes</taxon>
        <taxon>Micrococcales</taxon>
        <taxon>Rarobacteraceae</taxon>
        <taxon>Rarobacter</taxon>
    </lineage>
</organism>
<dbReference type="SUPFAM" id="SSF48013">
    <property type="entry name" value="NusB-like"/>
    <property type="match status" value="1"/>
</dbReference>
<dbReference type="Gene3D" id="1.10.940.10">
    <property type="entry name" value="NusB-like"/>
    <property type="match status" value="1"/>
</dbReference>
<keyword evidence="4 6" id="KW-0805">Transcription regulation</keyword>
<dbReference type="InterPro" id="IPR011605">
    <property type="entry name" value="NusB_fam"/>
</dbReference>
<feature type="domain" description="NusB/RsmB/TIM44" evidence="7">
    <location>
        <begin position="6"/>
        <end position="131"/>
    </location>
</feature>
<evidence type="ECO:0000313" key="9">
    <source>
        <dbReference type="Proteomes" id="UP000315389"/>
    </source>
</evidence>
<evidence type="ECO:0000259" key="7">
    <source>
        <dbReference type="Pfam" id="PF01029"/>
    </source>
</evidence>
<dbReference type="GO" id="GO:0006353">
    <property type="term" value="P:DNA-templated transcription termination"/>
    <property type="evidence" value="ECO:0007669"/>
    <property type="project" value="UniProtKB-UniRule"/>
</dbReference>
<sequence>MPARSKARRRALDILFEAEQRGSDPLVVLADRRIEPGPRQTTPPEYAGEIVEGVATHQGEIDEILATYSRGWTIERMPAVDRIALRIGVWELLYGNDIPSEVVLDESTSMVRELSTDESPNFVNGLLGRVVQVLPTLKA</sequence>
<evidence type="ECO:0000313" key="8">
    <source>
        <dbReference type="EMBL" id="TQL64445.1"/>
    </source>
</evidence>
<dbReference type="OrthoDB" id="3528057at2"/>
<keyword evidence="9" id="KW-1185">Reference proteome</keyword>
<evidence type="ECO:0000256" key="4">
    <source>
        <dbReference type="ARBA" id="ARBA00023015"/>
    </source>
</evidence>
<evidence type="ECO:0000256" key="1">
    <source>
        <dbReference type="ARBA" id="ARBA00005952"/>
    </source>
</evidence>
<dbReference type="PANTHER" id="PTHR11078">
    <property type="entry name" value="N UTILIZATION SUBSTANCE PROTEIN B-RELATED"/>
    <property type="match status" value="1"/>
</dbReference>
<comment type="function">
    <text evidence="6">Involved in transcription antitermination. Required for transcription of ribosomal RNA (rRNA) genes. Binds specifically to the boxA antiterminator sequence of the ribosomal RNA (rrn) operons.</text>
</comment>
<dbReference type="GO" id="GO:0005829">
    <property type="term" value="C:cytosol"/>
    <property type="evidence" value="ECO:0007669"/>
    <property type="project" value="TreeGrafter"/>
</dbReference>
<dbReference type="HAMAP" id="MF_00073">
    <property type="entry name" value="NusB"/>
    <property type="match status" value="1"/>
</dbReference>
<evidence type="ECO:0000256" key="5">
    <source>
        <dbReference type="ARBA" id="ARBA00023163"/>
    </source>
</evidence>
<dbReference type="PANTHER" id="PTHR11078:SF3">
    <property type="entry name" value="ANTITERMINATION NUSB DOMAIN-CONTAINING PROTEIN"/>
    <property type="match status" value="1"/>
</dbReference>
<protein>
    <recommendedName>
        <fullName evidence="6">Transcription antitermination protein NusB</fullName>
    </recommendedName>
    <alternativeName>
        <fullName evidence="6">Antitermination factor NusB</fullName>
    </alternativeName>
</protein>
<accession>A0A542ZVQ3</accession>
<dbReference type="NCBIfam" id="TIGR01951">
    <property type="entry name" value="nusB"/>
    <property type="match status" value="1"/>
</dbReference>
<dbReference type="InterPro" id="IPR006027">
    <property type="entry name" value="NusB_RsmB_TIM44"/>
</dbReference>